<protein>
    <recommendedName>
        <fullName evidence="1">Dual OB-containing domain-containing protein</fullName>
    </recommendedName>
</protein>
<accession>A0ABW2TJ44</accession>
<gene>
    <name evidence="2" type="ORF">ACFQV2_01980</name>
</gene>
<keyword evidence="3" id="KW-1185">Reference proteome</keyword>
<dbReference type="Proteomes" id="UP001596512">
    <property type="component" value="Unassembled WGS sequence"/>
</dbReference>
<evidence type="ECO:0000313" key="2">
    <source>
        <dbReference type="EMBL" id="MFC7612603.1"/>
    </source>
</evidence>
<dbReference type="InterPro" id="IPR054335">
    <property type="entry name" value="DuOB_dom"/>
</dbReference>
<name>A0ABW2TJ44_9PSEU</name>
<reference evidence="3" key="1">
    <citation type="journal article" date="2019" name="Int. J. Syst. Evol. Microbiol.">
        <title>The Global Catalogue of Microorganisms (GCM) 10K type strain sequencing project: providing services to taxonomists for standard genome sequencing and annotation.</title>
        <authorList>
            <consortium name="The Broad Institute Genomics Platform"/>
            <consortium name="The Broad Institute Genome Sequencing Center for Infectious Disease"/>
            <person name="Wu L."/>
            <person name="Ma J."/>
        </authorList>
    </citation>
    <scope>NUCLEOTIDE SEQUENCE [LARGE SCALE GENOMIC DNA]</scope>
    <source>
        <strain evidence="3">JCM 17695</strain>
    </source>
</reference>
<organism evidence="2 3">
    <name type="scientific">Actinokineospora soli</name>
    <dbReference type="NCBI Taxonomy" id="1048753"/>
    <lineage>
        <taxon>Bacteria</taxon>
        <taxon>Bacillati</taxon>
        <taxon>Actinomycetota</taxon>
        <taxon>Actinomycetes</taxon>
        <taxon>Pseudonocardiales</taxon>
        <taxon>Pseudonocardiaceae</taxon>
        <taxon>Actinokineospora</taxon>
    </lineage>
</organism>
<feature type="domain" description="Dual OB-containing" evidence="1">
    <location>
        <begin position="3"/>
        <end position="217"/>
    </location>
</feature>
<dbReference type="Pfam" id="PF22557">
    <property type="entry name" value="DuOB"/>
    <property type="match status" value="1"/>
</dbReference>
<dbReference type="EMBL" id="JBHTEY010000004">
    <property type="protein sequence ID" value="MFC7612603.1"/>
    <property type="molecule type" value="Genomic_DNA"/>
</dbReference>
<comment type="caution">
    <text evidence="2">The sequence shown here is derived from an EMBL/GenBank/DDBJ whole genome shotgun (WGS) entry which is preliminary data.</text>
</comment>
<evidence type="ECO:0000259" key="1">
    <source>
        <dbReference type="Pfam" id="PF22557"/>
    </source>
</evidence>
<sequence>MTKRFVCLANSRKHSGRCVAGIELGTGRWVRPISDRAGRELSILERRCPDGTEPALLDVIDVPVVGHQPDGVHRENWLIETGAPWRRPGRMAWGGARTFSRDAGPLWANGHQTSGGVNDVVPADELDVAGGTLRLVHVDAVTVEVARAPYRANDRRPTVRVRFEHAGDEYAFKLTDPLQETRFREAGIGSHVLGESLLTVSLSEEFDDRFYKLVAAIIERATARPRNRP</sequence>
<proteinExistence type="predicted"/>
<evidence type="ECO:0000313" key="3">
    <source>
        <dbReference type="Proteomes" id="UP001596512"/>
    </source>
</evidence>